<feature type="domain" description="PAC" evidence="5">
    <location>
        <begin position="191"/>
        <end position="243"/>
    </location>
</feature>
<dbReference type="Gene3D" id="3.30.450.20">
    <property type="entry name" value="PAS domain"/>
    <property type="match status" value="1"/>
</dbReference>
<dbReference type="Pfam" id="PF00989">
    <property type="entry name" value="PAS"/>
    <property type="match status" value="1"/>
</dbReference>
<dbReference type="STRING" id="1748243.Tel_10720"/>
<name>A0A0S2TEI9_9GAMM</name>
<dbReference type="SUPFAM" id="SSF52172">
    <property type="entry name" value="CheY-like"/>
    <property type="match status" value="1"/>
</dbReference>
<dbReference type="Proteomes" id="UP000055136">
    <property type="component" value="Chromosome"/>
</dbReference>
<dbReference type="SMART" id="SM00267">
    <property type="entry name" value="GGDEF"/>
    <property type="match status" value="1"/>
</dbReference>
<accession>A0A0S2TEI9</accession>
<dbReference type="InterPro" id="IPR035965">
    <property type="entry name" value="PAS-like_dom_sf"/>
</dbReference>
<dbReference type="Pfam" id="PF00072">
    <property type="entry name" value="Response_reg"/>
    <property type="match status" value="1"/>
</dbReference>
<dbReference type="SMART" id="SM00091">
    <property type="entry name" value="PAS"/>
    <property type="match status" value="1"/>
</dbReference>
<dbReference type="SUPFAM" id="SSF55785">
    <property type="entry name" value="PYP-like sensor domain (PAS domain)"/>
    <property type="match status" value="1"/>
</dbReference>
<dbReference type="GO" id="GO:0006355">
    <property type="term" value="P:regulation of DNA-templated transcription"/>
    <property type="evidence" value="ECO:0007669"/>
    <property type="project" value="InterPro"/>
</dbReference>
<dbReference type="AlphaFoldDB" id="A0A0S2TEI9"/>
<evidence type="ECO:0008006" key="9">
    <source>
        <dbReference type="Google" id="ProtNLM"/>
    </source>
</evidence>
<protein>
    <recommendedName>
        <fullName evidence="9">Diguanylate cyclase</fullName>
    </recommendedName>
</protein>
<dbReference type="InterPro" id="IPR029787">
    <property type="entry name" value="Nucleotide_cyclase"/>
</dbReference>
<evidence type="ECO:0000256" key="1">
    <source>
        <dbReference type="ARBA" id="ARBA00001946"/>
    </source>
</evidence>
<dbReference type="GO" id="GO:0000160">
    <property type="term" value="P:phosphorelay signal transduction system"/>
    <property type="evidence" value="ECO:0007669"/>
    <property type="project" value="InterPro"/>
</dbReference>
<evidence type="ECO:0000259" key="4">
    <source>
        <dbReference type="PROSITE" id="PS50112"/>
    </source>
</evidence>
<dbReference type="EMBL" id="CP013099">
    <property type="protein sequence ID" value="ALP53568.1"/>
    <property type="molecule type" value="Genomic_DNA"/>
</dbReference>
<keyword evidence="8" id="KW-1185">Reference proteome</keyword>
<dbReference type="InterPro" id="IPR043128">
    <property type="entry name" value="Rev_trsase/Diguanyl_cyclase"/>
</dbReference>
<gene>
    <name evidence="7" type="ORF">Tel_10720</name>
</gene>
<dbReference type="Gene3D" id="3.30.70.270">
    <property type="match status" value="1"/>
</dbReference>
<reference evidence="7" key="1">
    <citation type="submission" date="2015-10" db="EMBL/GenBank/DDBJ databases">
        <title>Description of Candidatus Tenderia electrophaga gen. nov, sp. nov., an Uncultivated Electroautotroph from a Biocathode Enrichment.</title>
        <authorList>
            <person name="Eddie B.J."/>
            <person name="Malanoski A.P."/>
            <person name="Wang Z."/>
            <person name="Hall R.J."/>
            <person name="Oh S.D."/>
            <person name="Heiner C."/>
            <person name="Lin B."/>
            <person name="Strycharz-Glaven S.M."/>
        </authorList>
    </citation>
    <scope>NUCLEOTIDE SEQUENCE [LARGE SCALE GENOMIC DNA]</scope>
    <source>
        <strain evidence="7">NRL1</strain>
    </source>
</reference>
<dbReference type="GO" id="GO:0003824">
    <property type="term" value="F:catalytic activity"/>
    <property type="evidence" value="ECO:0007669"/>
    <property type="project" value="UniProtKB-ARBA"/>
</dbReference>
<dbReference type="InterPro" id="IPR001789">
    <property type="entry name" value="Sig_transdc_resp-reg_receiver"/>
</dbReference>
<dbReference type="KEGG" id="tee:Tel_10720"/>
<evidence type="ECO:0000259" key="6">
    <source>
        <dbReference type="PROSITE" id="PS50887"/>
    </source>
</evidence>
<dbReference type="PANTHER" id="PTHR44757">
    <property type="entry name" value="DIGUANYLATE CYCLASE DGCP"/>
    <property type="match status" value="1"/>
</dbReference>
<proteinExistence type="predicted"/>
<sequence>MFQVVWLTRLDDALERLGQICFDVVLLDLTLPDGMGIKAFERVFQAAPDALILVLSTADDEAVARKAVQQGAHDYLAKEHADAYWLPRALRYVTERKATELMLRETEQTLFEEKERNRVMLDSIGDAVLATDIHSNITYLNPIAERLTGWSHADALGQPLTKVFNIINGKTRESANNPAHYVIKNGTNTELGMNCILISRTGGETEIEDSAAPIRDREGKVTGAVIVFHDSSQSQQITEKMAHMAQHDFLTGLPNRMFLTENLPHMIGLASRRHKQLALLFLDLDDFKDINDLHGHAIGDRLLQSVAERLTKRVRASDVVCRLGGDEFVIMLAEIEKPQDAAYVAEMLLIELAVPFLVEDRELHVSLSIGISVYPNDGDNMKALLRVADAAMYKAKADGNNNYRFFGAETHGLIKDQNFVENRLKHA</sequence>
<dbReference type="PANTHER" id="PTHR44757:SF4">
    <property type="entry name" value="DIGUANYLATE CYCLASE DGCE-RELATED"/>
    <property type="match status" value="1"/>
</dbReference>
<organism evidence="7 8">
    <name type="scientific">Candidatus Tenderia electrophaga</name>
    <dbReference type="NCBI Taxonomy" id="1748243"/>
    <lineage>
        <taxon>Bacteria</taxon>
        <taxon>Pseudomonadati</taxon>
        <taxon>Pseudomonadota</taxon>
        <taxon>Gammaproteobacteria</taxon>
        <taxon>Candidatus Tenderiales</taxon>
        <taxon>Candidatus Tenderiaceae</taxon>
        <taxon>Candidatus Tenderia</taxon>
    </lineage>
</organism>
<dbReference type="InterPro" id="IPR000700">
    <property type="entry name" value="PAS-assoc_C"/>
</dbReference>
<dbReference type="Pfam" id="PF00990">
    <property type="entry name" value="GGDEF"/>
    <property type="match status" value="1"/>
</dbReference>
<dbReference type="InterPro" id="IPR000160">
    <property type="entry name" value="GGDEF_dom"/>
</dbReference>
<feature type="modified residue" description="4-aspartylphosphate" evidence="2">
    <location>
        <position position="28"/>
    </location>
</feature>
<feature type="domain" description="GGDEF" evidence="6">
    <location>
        <begin position="275"/>
        <end position="408"/>
    </location>
</feature>
<dbReference type="PROSITE" id="PS50110">
    <property type="entry name" value="RESPONSE_REGULATORY"/>
    <property type="match status" value="1"/>
</dbReference>
<evidence type="ECO:0000313" key="7">
    <source>
        <dbReference type="EMBL" id="ALP53568.1"/>
    </source>
</evidence>
<dbReference type="NCBIfam" id="TIGR00229">
    <property type="entry name" value="sensory_box"/>
    <property type="match status" value="1"/>
</dbReference>
<dbReference type="PROSITE" id="PS50112">
    <property type="entry name" value="PAS"/>
    <property type="match status" value="1"/>
</dbReference>
<dbReference type="InterPro" id="IPR000014">
    <property type="entry name" value="PAS"/>
</dbReference>
<evidence type="ECO:0000259" key="5">
    <source>
        <dbReference type="PROSITE" id="PS50113"/>
    </source>
</evidence>
<feature type="domain" description="PAS" evidence="4">
    <location>
        <begin position="113"/>
        <end position="186"/>
    </location>
</feature>
<feature type="domain" description="Response regulatory" evidence="3">
    <location>
        <begin position="1"/>
        <end position="93"/>
    </location>
</feature>
<comment type="cofactor">
    <cofactor evidence="1">
        <name>Mg(2+)</name>
        <dbReference type="ChEBI" id="CHEBI:18420"/>
    </cofactor>
</comment>
<dbReference type="NCBIfam" id="TIGR00254">
    <property type="entry name" value="GGDEF"/>
    <property type="match status" value="1"/>
</dbReference>
<dbReference type="InterPro" id="IPR052155">
    <property type="entry name" value="Biofilm_reg_signaling"/>
</dbReference>
<dbReference type="InterPro" id="IPR013767">
    <property type="entry name" value="PAS_fold"/>
</dbReference>
<evidence type="ECO:0000256" key="2">
    <source>
        <dbReference type="PROSITE-ProRule" id="PRU00169"/>
    </source>
</evidence>
<dbReference type="InterPro" id="IPR011006">
    <property type="entry name" value="CheY-like_superfamily"/>
</dbReference>
<dbReference type="SUPFAM" id="SSF55073">
    <property type="entry name" value="Nucleotide cyclase"/>
    <property type="match status" value="1"/>
</dbReference>
<keyword evidence="2" id="KW-0597">Phosphoprotein</keyword>
<dbReference type="PROSITE" id="PS50887">
    <property type="entry name" value="GGDEF"/>
    <property type="match status" value="1"/>
</dbReference>
<dbReference type="PROSITE" id="PS50113">
    <property type="entry name" value="PAC"/>
    <property type="match status" value="1"/>
</dbReference>
<evidence type="ECO:0000313" key="8">
    <source>
        <dbReference type="Proteomes" id="UP000055136"/>
    </source>
</evidence>
<dbReference type="CDD" id="cd00130">
    <property type="entry name" value="PAS"/>
    <property type="match status" value="1"/>
</dbReference>
<dbReference type="CDD" id="cd01949">
    <property type="entry name" value="GGDEF"/>
    <property type="match status" value="1"/>
</dbReference>
<dbReference type="FunFam" id="3.30.70.270:FF:000001">
    <property type="entry name" value="Diguanylate cyclase domain protein"/>
    <property type="match status" value="1"/>
</dbReference>
<dbReference type="Gene3D" id="3.40.50.2300">
    <property type="match status" value="1"/>
</dbReference>
<evidence type="ECO:0000259" key="3">
    <source>
        <dbReference type="PROSITE" id="PS50110"/>
    </source>
</evidence>